<sequence>MNPKYSKALVVLVIIIILYKAFTSYIFPGKPAIEQIIVRDELGKETEKVKISVYYEALCPDSKFFITYQLVPVFDKLKDFLIIDLVPYGKAQTMVDDNGKINFICQHDHIECFANKIHACVIDQIKDPEKQLKYIACMITDNMIPEDASERCGREQNIDFTPINKCAVEQKGSILLKKFGERTHSLSPRITFIPTIELNESQTFEPQAAILKDLLKAVCKVYQSKPNGCNLYLMKL</sequence>
<accession>A0A834IVE2</accession>
<name>A0A834IVE2_RHYFE</name>
<evidence type="ECO:0000256" key="2">
    <source>
        <dbReference type="ARBA" id="ARBA00023180"/>
    </source>
</evidence>
<organism evidence="3 4">
    <name type="scientific">Rhynchophorus ferrugineus</name>
    <name type="common">Red palm weevil</name>
    <name type="synonym">Curculio ferrugineus</name>
    <dbReference type="NCBI Taxonomy" id="354439"/>
    <lineage>
        <taxon>Eukaryota</taxon>
        <taxon>Metazoa</taxon>
        <taxon>Ecdysozoa</taxon>
        <taxon>Arthropoda</taxon>
        <taxon>Hexapoda</taxon>
        <taxon>Insecta</taxon>
        <taxon>Pterygota</taxon>
        <taxon>Neoptera</taxon>
        <taxon>Endopterygota</taxon>
        <taxon>Coleoptera</taxon>
        <taxon>Polyphaga</taxon>
        <taxon>Cucujiformia</taxon>
        <taxon>Curculionidae</taxon>
        <taxon>Dryophthorinae</taxon>
        <taxon>Rhynchophorus</taxon>
    </lineage>
</organism>
<dbReference type="AlphaFoldDB" id="A0A834IVE2"/>
<comment type="similarity">
    <text evidence="1">Belongs to the GILT family.</text>
</comment>
<comment type="caution">
    <text evidence="3">The sequence shown here is derived from an EMBL/GenBank/DDBJ whole genome shotgun (WGS) entry which is preliminary data.</text>
</comment>
<dbReference type="InterPro" id="IPR004911">
    <property type="entry name" value="Interferon-induced_GILT"/>
</dbReference>
<evidence type="ECO:0000256" key="1">
    <source>
        <dbReference type="ARBA" id="ARBA00005679"/>
    </source>
</evidence>
<dbReference type="PANTHER" id="PTHR13234">
    <property type="entry name" value="GAMMA-INTERFERON INDUCIBLE LYSOSOMAL THIOL REDUCTASE GILT"/>
    <property type="match status" value="1"/>
</dbReference>
<keyword evidence="2" id="KW-0325">Glycoprotein</keyword>
<protein>
    <recommendedName>
        <fullName evidence="5">Gamma-interferon-inducible lysosomal thiol reductase</fullName>
    </recommendedName>
</protein>
<reference evidence="3" key="1">
    <citation type="submission" date="2020-08" db="EMBL/GenBank/DDBJ databases">
        <title>Genome sequencing and assembly of the red palm weevil Rhynchophorus ferrugineus.</title>
        <authorList>
            <person name="Dias G.B."/>
            <person name="Bergman C.M."/>
            <person name="Manee M."/>
        </authorList>
    </citation>
    <scope>NUCLEOTIDE SEQUENCE</scope>
    <source>
        <strain evidence="3">AA-2017</strain>
        <tissue evidence="3">Whole larva</tissue>
    </source>
</reference>
<keyword evidence="4" id="KW-1185">Reference proteome</keyword>
<dbReference type="OrthoDB" id="958254at2759"/>
<evidence type="ECO:0008006" key="5">
    <source>
        <dbReference type="Google" id="ProtNLM"/>
    </source>
</evidence>
<proteinExistence type="inferred from homology"/>
<dbReference type="Proteomes" id="UP000625711">
    <property type="component" value="Unassembled WGS sequence"/>
</dbReference>
<evidence type="ECO:0000313" key="4">
    <source>
        <dbReference type="Proteomes" id="UP000625711"/>
    </source>
</evidence>
<evidence type="ECO:0000313" key="3">
    <source>
        <dbReference type="EMBL" id="KAF7287015.1"/>
    </source>
</evidence>
<dbReference type="PANTHER" id="PTHR13234:SF71">
    <property type="entry name" value="GAMMA-INTERFERON-INDUCIBLE LYSOSOMAL THIOL REDUCTASE-LIKE PROTEIN"/>
    <property type="match status" value="1"/>
</dbReference>
<gene>
    <name evidence="3" type="ORF">GWI33_002851</name>
</gene>
<dbReference type="EMBL" id="JAACXV010000017">
    <property type="protein sequence ID" value="KAF7287015.1"/>
    <property type="molecule type" value="Genomic_DNA"/>
</dbReference>
<dbReference type="Pfam" id="PF03227">
    <property type="entry name" value="GILT"/>
    <property type="match status" value="1"/>
</dbReference>
<dbReference type="GO" id="GO:0016671">
    <property type="term" value="F:oxidoreductase activity, acting on a sulfur group of donors, disulfide as acceptor"/>
    <property type="evidence" value="ECO:0007669"/>
    <property type="project" value="InterPro"/>
</dbReference>